<protein>
    <submittedName>
        <fullName evidence="2">Tripartite-type tricarboxylate transporter, receptor component TctC</fullName>
    </submittedName>
</protein>
<reference evidence="2 3" key="1">
    <citation type="submission" date="2016-10" db="EMBL/GenBank/DDBJ databases">
        <authorList>
            <person name="de Groot N.N."/>
        </authorList>
    </citation>
    <scope>NUCLEOTIDE SEQUENCE [LARGE SCALE GENOMIC DNA]</scope>
    <source>
        <strain evidence="2 3">CPCC 100156</strain>
    </source>
</reference>
<dbReference type="AlphaFoldDB" id="A0A1G7DZ07"/>
<name>A0A1G7DZ07_9PROT</name>
<dbReference type="Gene3D" id="3.40.190.10">
    <property type="entry name" value="Periplasmic binding protein-like II"/>
    <property type="match status" value="1"/>
</dbReference>
<dbReference type="InterPro" id="IPR005064">
    <property type="entry name" value="BUG"/>
</dbReference>
<dbReference type="Proteomes" id="UP000198925">
    <property type="component" value="Unassembled WGS sequence"/>
</dbReference>
<dbReference type="CDD" id="cd07012">
    <property type="entry name" value="PBP2_Bug_TTT"/>
    <property type="match status" value="1"/>
</dbReference>
<dbReference type="EMBL" id="FMZX01000056">
    <property type="protein sequence ID" value="SDE56713.1"/>
    <property type="molecule type" value="Genomic_DNA"/>
</dbReference>
<evidence type="ECO:0000313" key="3">
    <source>
        <dbReference type="Proteomes" id="UP000198925"/>
    </source>
</evidence>
<proteinExistence type="inferred from homology"/>
<organism evidence="2 3">
    <name type="scientific">Belnapia rosea</name>
    <dbReference type="NCBI Taxonomy" id="938405"/>
    <lineage>
        <taxon>Bacteria</taxon>
        <taxon>Pseudomonadati</taxon>
        <taxon>Pseudomonadota</taxon>
        <taxon>Alphaproteobacteria</taxon>
        <taxon>Acetobacterales</taxon>
        <taxon>Roseomonadaceae</taxon>
        <taxon>Belnapia</taxon>
    </lineage>
</organism>
<dbReference type="PIRSF" id="PIRSF017082">
    <property type="entry name" value="YflP"/>
    <property type="match status" value="1"/>
</dbReference>
<dbReference type="InterPro" id="IPR042100">
    <property type="entry name" value="Bug_dom1"/>
</dbReference>
<dbReference type="PANTHER" id="PTHR42928">
    <property type="entry name" value="TRICARBOXYLATE-BINDING PROTEIN"/>
    <property type="match status" value="1"/>
</dbReference>
<evidence type="ECO:0000313" key="2">
    <source>
        <dbReference type="EMBL" id="SDE56713.1"/>
    </source>
</evidence>
<evidence type="ECO:0000256" key="1">
    <source>
        <dbReference type="ARBA" id="ARBA00006987"/>
    </source>
</evidence>
<dbReference type="Pfam" id="PF03401">
    <property type="entry name" value="TctC"/>
    <property type="match status" value="1"/>
</dbReference>
<gene>
    <name evidence="2" type="ORF">SAMN04487779_105612</name>
</gene>
<dbReference type="Gene3D" id="3.40.190.150">
    <property type="entry name" value="Bordetella uptake gene, domain 1"/>
    <property type="match status" value="1"/>
</dbReference>
<accession>A0A1G7DZ07</accession>
<sequence>MARMPSSIGVSRRGIVLSGAGLAMPGVLRAQSARFPDRPIRLVVPFGAGGNLDTLARLLTPGIAERLRQPVVIENRAGAGGNLGTELVARAQPDGYSLLLGSNGALTINPLIMERVPYDPMRDLLPVALCFRTPNVLVVSRKLPVTTLAEFVAYAKARPGQVQCGSAGAGTSNHLMIELLSVATGTGLVHVPYRASGAATPDLLSGTLPASMEQITIALPLHRYGQVRIVGIGLPGRSPLLPDVPSFVELGVPDGGLVSFIGILVPSGTPAPVVGLLREAIAAALTDPALRARVEETGSLVADAAAATPAGFGALLQREAELSRRAAAAAGMLVR</sequence>
<keyword evidence="2" id="KW-0675">Receptor</keyword>
<comment type="similarity">
    <text evidence="1">Belongs to the UPF0065 (bug) family.</text>
</comment>
<keyword evidence="3" id="KW-1185">Reference proteome</keyword>
<dbReference type="PANTHER" id="PTHR42928:SF5">
    <property type="entry name" value="BLR1237 PROTEIN"/>
    <property type="match status" value="1"/>
</dbReference>